<protein>
    <recommendedName>
        <fullName evidence="3">Nucleotidyltransferase domain-containing protein</fullName>
    </recommendedName>
</protein>
<evidence type="ECO:0000313" key="2">
    <source>
        <dbReference type="Proteomes" id="UP000580910"/>
    </source>
</evidence>
<dbReference type="CDD" id="cd05403">
    <property type="entry name" value="NT_KNTase_like"/>
    <property type="match status" value="1"/>
</dbReference>
<gene>
    <name evidence="1" type="ORF">FB382_004259</name>
</gene>
<dbReference type="RefSeq" id="WP_182541923.1">
    <property type="nucleotide sequence ID" value="NZ_JACGXA010000003.1"/>
</dbReference>
<keyword evidence="2" id="KW-1185">Reference proteome</keyword>
<evidence type="ECO:0008006" key="3">
    <source>
        <dbReference type="Google" id="ProtNLM"/>
    </source>
</evidence>
<name>A0A7W3J4B9_9ACTN</name>
<dbReference type="InterPro" id="IPR043519">
    <property type="entry name" value="NT_sf"/>
</dbReference>
<proteinExistence type="predicted"/>
<sequence>MTSREHALESARRLVAERFPDATAAWLSGSVVLGGATSTSDLDITVLQASGGAHRESLQYDGWPVELFVHTADSVRHYVAKDRDRRRPTMARLVSGGEMLLDVDGSGAALVAECTAAVAAGPPALEGSALELARYGLTDLLDDLVGGGPPAIMAAVAVEVWREATELLLAVEGRWSGTGKWLVRELEAHDAVAGSTYAPRLLAALRAALDGDPGPLVVVADEVLDLAGGRLWAGFRLGGDAPVSPASPRSGG</sequence>
<dbReference type="Gene3D" id="3.30.460.10">
    <property type="entry name" value="Beta Polymerase, domain 2"/>
    <property type="match status" value="1"/>
</dbReference>
<evidence type="ECO:0000313" key="1">
    <source>
        <dbReference type="EMBL" id="MBA8805914.1"/>
    </source>
</evidence>
<dbReference type="AlphaFoldDB" id="A0A7W3J4B9"/>
<dbReference type="Proteomes" id="UP000580910">
    <property type="component" value="Unassembled WGS sequence"/>
</dbReference>
<accession>A0A7W3J4B9</accession>
<dbReference type="EMBL" id="JACGXA010000003">
    <property type="protein sequence ID" value="MBA8805914.1"/>
    <property type="molecule type" value="Genomic_DNA"/>
</dbReference>
<organism evidence="1 2">
    <name type="scientific">Nocardioides ginsengisegetis</name>
    <dbReference type="NCBI Taxonomy" id="661491"/>
    <lineage>
        <taxon>Bacteria</taxon>
        <taxon>Bacillati</taxon>
        <taxon>Actinomycetota</taxon>
        <taxon>Actinomycetes</taxon>
        <taxon>Propionibacteriales</taxon>
        <taxon>Nocardioidaceae</taxon>
        <taxon>Nocardioides</taxon>
    </lineage>
</organism>
<reference evidence="1 2" key="1">
    <citation type="submission" date="2020-07" db="EMBL/GenBank/DDBJ databases">
        <title>Sequencing the genomes of 1000 actinobacteria strains.</title>
        <authorList>
            <person name="Klenk H.-P."/>
        </authorList>
    </citation>
    <scope>NUCLEOTIDE SEQUENCE [LARGE SCALE GENOMIC DNA]</scope>
    <source>
        <strain evidence="1 2">DSM 21349</strain>
    </source>
</reference>
<dbReference type="SUPFAM" id="SSF81301">
    <property type="entry name" value="Nucleotidyltransferase"/>
    <property type="match status" value="1"/>
</dbReference>
<comment type="caution">
    <text evidence="1">The sequence shown here is derived from an EMBL/GenBank/DDBJ whole genome shotgun (WGS) entry which is preliminary data.</text>
</comment>